<sequence length="82" mass="9469">MLEQEVMIFTRFRCRMFLKAPHSSMKLLDAPRRCRLRALIATSVPSSSMSPLYTAKINYHLQSSCISGRESNFRGDEMLKNL</sequence>
<keyword evidence="2" id="KW-1185">Reference proteome</keyword>
<reference evidence="1 2" key="1">
    <citation type="journal article" date="2006" name="Science">
        <title>The genome of black cottonwood, Populus trichocarpa (Torr. &amp; Gray).</title>
        <authorList>
            <person name="Tuskan G.A."/>
            <person name="Difazio S."/>
            <person name="Jansson S."/>
            <person name="Bohlmann J."/>
            <person name="Grigoriev I."/>
            <person name="Hellsten U."/>
            <person name="Putnam N."/>
            <person name="Ralph S."/>
            <person name="Rombauts S."/>
            <person name="Salamov A."/>
            <person name="Schein J."/>
            <person name="Sterck L."/>
            <person name="Aerts A."/>
            <person name="Bhalerao R.R."/>
            <person name="Bhalerao R.P."/>
            <person name="Blaudez D."/>
            <person name="Boerjan W."/>
            <person name="Brun A."/>
            <person name="Brunner A."/>
            <person name="Busov V."/>
            <person name="Campbell M."/>
            <person name="Carlson J."/>
            <person name="Chalot M."/>
            <person name="Chapman J."/>
            <person name="Chen G.L."/>
            <person name="Cooper D."/>
            <person name="Coutinho P.M."/>
            <person name="Couturier J."/>
            <person name="Covert S."/>
            <person name="Cronk Q."/>
            <person name="Cunningham R."/>
            <person name="Davis J."/>
            <person name="Degroeve S."/>
            <person name="Dejardin A."/>
            <person name="Depamphilis C."/>
            <person name="Detter J."/>
            <person name="Dirks B."/>
            <person name="Dubchak I."/>
            <person name="Duplessis S."/>
            <person name="Ehlting J."/>
            <person name="Ellis B."/>
            <person name="Gendler K."/>
            <person name="Goodstein D."/>
            <person name="Gribskov M."/>
            <person name="Grimwood J."/>
            <person name="Groover A."/>
            <person name="Gunter L."/>
            <person name="Hamberger B."/>
            <person name="Heinze B."/>
            <person name="Helariutta Y."/>
            <person name="Henrissat B."/>
            <person name="Holligan D."/>
            <person name="Holt R."/>
            <person name="Huang W."/>
            <person name="Islam-Faridi N."/>
            <person name="Jones S."/>
            <person name="Jones-Rhoades M."/>
            <person name="Jorgensen R."/>
            <person name="Joshi C."/>
            <person name="Kangasjarvi J."/>
            <person name="Karlsson J."/>
            <person name="Kelleher C."/>
            <person name="Kirkpatrick R."/>
            <person name="Kirst M."/>
            <person name="Kohler A."/>
            <person name="Kalluri U."/>
            <person name="Larimer F."/>
            <person name="Leebens-Mack J."/>
            <person name="Leple J.C."/>
            <person name="Locascio P."/>
            <person name="Lou Y."/>
            <person name="Lucas S."/>
            <person name="Martin F."/>
            <person name="Montanini B."/>
            <person name="Napoli C."/>
            <person name="Nelson D.R."/>
            <person name="Nelson C."/>
            <person name="Nieminen K."/>
            <person name="Nilsson O."/>
            <person name="Pereda V."/>
            <person name="Peter G."/>
            <person name="Philippe R."/>
            <person name="Pilate G."/>
            <person name="Poliakov A."/>
            <person name="Razumovskaya J."/>
            <person name="Richardson P."/>
            <person name="Rinaldi C."/>
            <person name="Ritland K."/>
            <person name="Rouze P."/>
            <person name="Ryaboy D."/>
            <person name="Schmutz J."/>
            <person name="Schrader J."/>
            <person name="Segerman B."/>
            <person name="Shin H."/>
            <person name="Siddiqui A."/>
            <person name="Sterky F."/>
            <person name="Terry A."/>
            <person name="Tsai C.J."/>
            <person name="Uberbacher E."/>
            <person name="Unneberg P."/>
            <person name="Vahala J."/>
            <person name="Wall K."/>
            <person name="Wessler S."/>
            <person name="Yang G."/>
            <person name="Yin T."/>
            <person name="Douglas C."/>
            <person name="Marra M."/>
            <person name="Sandberg G."/>
            <person name="Van de Peer Y."/>
            <person name="Rokhsar D."/>
        </authorList>
    </citation>
    <scope>NUCLEOTIDE SEQUENCE [LARGE SCALE GENOMIC DNA]</scope>
    <source>
        <strain evidence="2">cv. Nisqually</strain>
    </source>
</reference>
<organism evidence="1 2">
    <name type="scientific">Populus trichocarpa</name>
    <name type="common">Western balsam poplar</name>
    <name type="synonym">Populus balsamifera subsp. trichocarpa</name>
    <dbReference type="NCBI Taxonomy" id="3694"/>
    <lineage>
        <taxon>Eukaryota</taxon>
        <taxon>Viridiplantae</taxon>
        <taxon>Streptophyta</taxon>
        <taxon>Embryophyta</taxon>
        <taxon>Tracheophyta</taxon>
        <taxon>Spermatophyta</taxon>
        <taxon>Magnoliopsida</taxon>
        <taxon>eudicotyledons</taxon>
        <taxon>Gunneridae</taxon>
        <taxon>Pentapetalae</taxon>
        <taxon>rosids</taxon>
        <taxon>fabids</taxon>
        <taxon>Malpighiales</taxon>
        <taxon>Salicaceae</taxon>
        <taxon>Saliceae</taxon>
        <taxon>Populus</taxon>
    </lineage>
</organism>
<proteinExistence type="predicted"/>
<name>A0ACC0RP94_POPTR</name>
<dbReference type="Proteomes" id="UP000006729">
    <property type="component" value="Chromosome 18"/>
</dbReference>
<evidence type="ECO:0000313" key="2">
    <source>
        <dbReference type="Proteomes" id="UP000006729"/>
    </source>
</evidence>
<comment type="caution">
    <text evidence="1">The sequence shown here is derived from an EMBL/GenBank/DDBJ whole genome shotgun (WGS) entry which is preliminary data.</text>
</comment>
<dbReference type="EMBL" id="CM009307">
    <property type="protein sequence ID" value="KAI9378615.1"/>
    <property type="molecule type" value="Genomic_DNA"/>
</dbReference>
<evidence type="ECO:0000313" key="1">
    <source>
        <dbReference type="EMBL" id="KAI9378615.1"/>
    </source>
</evidence>
<accession>A0ACC0RP94</accession>
<protein>
    <submittedName>
        <fullName evidence="1">Uncharacterized protein</fullName>
    </submittedName>
</protein>
<gene>
    <name evidence="1" type="ORF">POPTR_018G120901v4</name>
</gene>